<comment type="caution">
    <text evidence="4">The sequence shown here is derived from an EMBL/GenBank/DDBJ whole genome shotgun (WGS) entry which is preliminary data.</text>
</comment>
<dbReference type="InterPro" id="IPR029010">
    <property type="entry name" value="ThuA-like"/>
</dbReference>
<gene>
    <name evidence="4" type="ORF">BDZ94DRAFT_175500</name>
</gene>
<dbReference type="Proteomes" id="UP000807353">
    <property type="component" value="Unassembled WGS sequence"/>
</dbReference>
<evidence type="ECO:0000313" key="5">
    <source>
        <dbReference type="Proteomes" id="UP000807353"/>
    </source>
</evidence>
<dbReference type="Pfam" id="PF06283">
    <property type="entry name" value="ThuA"/>
    <property type="match status" value="1"/>
</dbReference>
<evidence type="ECO:0000259" key="3">
    <source>
        <dbReference type="Pfam" id="PF06283"/>
    </source>
</evidence>
<dbReference type="SUPFAM" id="SSF52317">
    <property type="entry name" value="Class I glutamine amidotransferase-like"/>
    <property type="match status" value="1"/>
</dbReference>
<keyword evidence="5" id="KW-1185">Reference proteome</keyword>
<feature type="compositionally biased region" description="Low complexity" evidence="1">
    <location>
        <begin position="263"/>
        <end position="287"/>
    </location>
</feature>
<dbReference type="Gene3D" id="3.40.50.880">
    <property type="match status" value="1"/>
</dbReference>
<dbReference type="InterPro" id="IPR029062">
    <property type="entry name" value="Class_I_gatase-like"/>
</dbReference>
<reference evidence="4" key="1">
    <citation type="submission" date="2020-11" db="EMBL/GenBank/DDBJ databases">
        <authorList>
            <consortium name="DOE Joint Genome Institute"/>
            <person name="Ahrendt S."/>
            <person name="Riley R."/>
            <person name="Andreopoulos W."/>
            <person name="Labutti K."/>
            <person name="Pangilinan J."/>
            <person name="Ruiz-Duenas F.J."/>
            <person name="Barrasa J.M."/>
            <person name="Sanchez-Garcia M."/>
            <person name="Camarero S."/>
            <person name="Miyauchi S."/>
            <person name="Serrano A."/>
            <person name="Linde D."/>
            <person name="Babiker R."/>
            <person name="Drula E."/>
            <person name="Ayuso-Fernandez I."/>
            <person name="Pacheco R."/>
            <person name="Padilla G."/>
            <person name="Ferreira P."/>
            <person name="Barriuso J."/>
            <person name="Kellner H."/>
            <person name="Castanera R."/>
            <person name="Alfaro M."/>
            <person name="Ramirez L."/>
            <person name="Pisabarro A.G."/>
            <person name="Kuo A."/>
            <person name="Tritt A."/>
            <person name="Lipzen A."/>
            <person name="He G."/>
            <person name="Yan M."/>
            <person name="Ng V."/>
            <person name="Cullen D."/>
            <person name="Martin F."/>
            <person name="Rosso M.-N."/>
            <person name="Henrissat B."/>
            <person name="Hibbett D."/>
            <person name="Martinez A.T."/>
            <person name="Grigoriev I.V."/>
        </authorList>
    </citation>
    <scope>NUCLEOTIDE SEQUENCE</scope>
    <source>
        <strain evidence="4">CBS 247.69</strain>
    </source>
</reference>
<accession>A0A9P5YDK4</accession>
<evidence type="ECO:0000256" key="1">
    <source>
        <dbReference type="SAM" id="MobiDB-lite"/>
    </source>
</evidence>
<feature type="region of interest" description="Disordered" evidence="1">
    <location>
        <begin position="258"/>
        <end position="287"/>
    </location>
</feature>
<proteinExistence type="predicted"/>
<dbReference type="EMBL" id="MU150241">
    <property type="protein sequence ID" value="KAF9466526.1"/>
    <property type="molecule type" value="Genomic_DNA"/>
</dbReference>
<evidence type="ECO:0000256" key="2">
    <source>
        <dbReference type="SAM" id="SignalP"/>
    </source>
</evidence>
<dbReference type="OrthoDB" id="3482285at2759"/>
<dbReference type="PANTHER" id="PTHR40469">
    <property type="entry name" value="SECRETED GLYCOSYL HYDROLASE"/>
    <property type="match status" value="1"/>
</dbReference>
<protein>
    <submittedName>
        <fullName evidence="4">Class I glutamine amidotransferase-like protein</fullName>
    </submittedName>
</protein>
<dbReference type="AlphaFoldDB" id="A0A9P5YDK4"/>
<feature type="chain" id="PRO_5040221666" evidence="2">
    <location>
        <begin position="23"/>
        <end position="287"/>
    </location>
</feature>
<name>A0A9P5YDK4_9AGAR</name>
<keyword evidence="2" id="KW-0732">Signal</keyword>
<evidence type="ECO:0000313" key="4">
    <source>
        <dbReference type="EMBL" id="KAF9466526.1"/>
    </source>
</evidence>
<feature type="signal peptide" evidence="2">
    <location>
        <begin position="1"/>
        <end position="22"/>
    </location>
</feature>
<dbReference type="PANTHER" id="PTHR40469:SF2">
    <property type="entry name" value="GALACTOSE-BINDING DOMAIN-LIKE SUPERFAMILY PROTEIN"/>
    <property type="match status" value="1"/>
</dbReference>
<keyword evidence="4" id="KW-0315">Glutamine amidotransferase</keyword>
<sequence>MTTASTVSCIFLLFFLSTSSLAQSNASRVLIYSATAGFRHDSIPTAIESLKNKAASANIIFDATEDKTQFRDNILDRYDAIMFLILDDDGKAAFQKYLNNGGNFMGVHSASDCLVNTTFYGQEVGAYFDYHADLQHAIVDVIDSSHPSTSKLPAEWKVQDEMYNFKSDPRTLGAKVVLAADESSYIDKGIRKFDQGTPHPIAWFQSQGAGAGSAENAGRSFYTSLGHLNETWQDDLFLSHVLGGLSWVLESDTTRAMNPSTAVGNSNTVNSNPTTTATGEVTTTSVS</sequence>
<feature type="domain" description="ThuA-like" evidence="3">
    <location>
        <begin position="28"/>
        <end position="248"/>
    </location>
</feature>
<organism evidence="4 5">
    <name type="scientific">Collybia nuda</name>
    <dbReference type="NCBI Taxonomy" id="64659"/>
    <lineage>
        <taxon>Eukaryota</taxon>
        <taxon>Fungi</taxon>
        <taxon>Dikarya</taxon>
        <taxon>Basidiomycota</taxon>
        <taxon>Agaricomycotina</taxon>
        <taxon>Agaricomycetes</taxon>
        <taxon>Agaricomycetidae</taxon>
        <taxon>Agaricales</taxon>
        <taxon>Tricholomatineae</taxon>
        <taxon>Clitocybaceae</taxon>
        <taxon>Collybia</taxon>
    </lineage>
</organism>